<dbReference type="InterPro" id="IPR027417">
    <property type="entry name" value="P-loop_NTPase"/>
</dbReference>
<dbReference type="SUPFAM" id="SSF52540">
    <property type="entry name" value="P-loop containing nucleoside triphosphate hydrolases"/>
    <property type="match status" value="1"/>
</dbReference>
<keyword evidence="3 9" id="KW-0547">Nucleotide-binding</keyword>
<sequence length="510" mass="59443">MAILGDNSMGFEPDEIKNKIHEVVLKHVKLADKNKWMDIKLNDPNLKFEILRDCMSLTDRNIPNLELNFIETVGDAVKFYLGEEKKDLRIGHPVATWFAENEDKLPPNMTFIPYVKELGVKRENRKKLQKKGYFPDPGPWKIPQTRNVVLRDTLGIDALPRQRFNKTKRTPYVLNIMVVGESGLGKTTFMNTLFNTPLKEEIHPKNPQSTQTVEISPVHYELVEDGVTLNLTVVDTPGFGDQLNREHNLDPIVEYIDNQFEAYHTAERSPEFRRAIPDTRIHALLYFIPPTGHALKELDIKSLQVLSAKVNVIPVIAKADTLTQEEKAAFKKTILRDIEANDIRIFPTAYPDDRESVEDLEVRGRSYRWGIVEVENEQHCDFIHLRELLMTHALHDLLETSHTVHYHNYRAQKLRSSGRPESILACDDSYEHRIERSKQSMAEEMIKKEEEMRQNFVMKVREKEANLREREEQLNQRRQQLMAELEEQRLALASEEREFQELYNANRSAR</sequence>
<evidence type="ECO:0000256" key="9">
    <source>
        <dbReference type="RuleBase" id="RU004560"/>
    </source>
</evidence>
<protein>
    <recommendedName>
        <fullName evidence="8">Large ribosomal subunit protein mL50</fullName>
    </recommendedName>
</protein>
<reference evidence="12 13" key="1">
    <citation type="submission" date="2021-06" db="EMBL/GenBank/DDBJ databases">
        <authorList>
            <person name="Kallberg Y."/>
            <person name="Tangrot J."/>
            <person name="Rosling A."/>
        </authorList>
    </citation>
    <scope>NUCLEOTIDE SEQUENCE [LARGE SCALE GENOMIC DNA]</scope>
    <source>
        <strain evidence="12 13">120-4 pot B 10/14</strain>
    </source>
</reference>
<keyword evidence="6 9" id="KW-0342">GTP-binding</keyword>
<evidence type="ECO:0000256" key="8">
    <source>
        <dbReference type="ARBA" id="ARBA00035183"/>
    </source>
</evidence>
<keyword evidence="4" id="KW-0689">Ribosomal protein</keyword>
<keyword evidence="5" id="KW-0496">Mitochondrion</keyword>
<evidence type="ECO:0000313" key="12">
    <source>
        <dbReference type="EMBL" id="CAG8591531.1"/>
    </source>
</evidence>
<comment type="similarity">
    <text evidence="2">Belongs to the mitochondrion-specific ribosomal protein mL50 family.</text>
</comment>
<proteinExistence type="inferred from homology"/>
<evidence type="ECO:0000259" key="11">
    <source>
        <dbReference type="PROSITE" id="PS51719"/>
    </source>
</evidence>
<dbReference type="CDD" id="cd01850">
    <property type="entry name" value="CDC_Septin"/>
    <property type="match status" value="1"/>
</dbReference>
<keyword evidence="10" id="KW-0175">Coiled coil</keyword>
<dbReference type="InterPro" id="IPR018305">
    <property type="entry name" value="Ribosomal_m50"/>
</dbReference>
<evidence type="ECO:0000313" key="13">
    <source>
        <dbReference type="Proteomes" id="UP000789901"/>
    </source>
</evidence>
<comment type="similarity">
    <text evidence="9">Belongs to the TRAFAC class TrmE-Era-EngA-EngB-Septin-like GTPase superfamily. Septin GTPase family.</text>
</comment>
<evidence type="ECO:0000256" key="6">
    <source>
        <dbReference type="ARBA" id="ARBA00023134"/>
    </source>
</evidence>
<gene>
    <name evidence="12" type="ORF">GMARGA_LOCUS6432</name>
</gene>
<comment type="caution">
    <text evidence="12">The sequence shown here is derived from an EMBL/GenBank/DDBJ whole genome shotgun (WGS) entry which is preliminary data.</text>
</comment>
<dbReference type="PROSITE" id="PS51719">
    <property type="entry name" value="G_SEPTIN"/>
    <property type="match status" value="1"/>
</dbReference>
<comment type="subcellular location">
    <subcellularLocation>
        <location evidence="1">Mitochondrion</location>
    </subcellularLocation>
</comment>
<name>A0ABN7UIN1_GIGMA</name>
<dbReference type="InterPro" id="IPR016491">
    <property type="entry name" value="Septin"/>
</dbReference>
<evidence type="ECO:0000256" key="10">
    <source>
        <dbReference type="SAM" id="Coils"/>
    </source>
</evidence>
<accession>A0ABN7UIN1</accession>
<evidence type="ECO:0000256" key="5">
    <source>
        <dbReference type="ARBA" id="ARBA00023128"/>
    </source>
</evidence>
<evidence type="ECO:0000256" key="2">
    <source>
        <dbReference type="ARBA" id="ARBA00008860"/>
    </source>
</evidence>
<evidence type="ECO:0000256" key="1">
    <source>
        <dbReference type="ARBA" id="ARBA00004173"/>
    </source>
</evidence>
<dbReference type="Pfam" id="PF10501">
    <property type="entry name" value="Ribosomal_L50"/>
    <property type="match status" value="1"/>
</dbReference>
<evidence type="ECO:0000256" key="7">
    <source>
        <dbReference type="ARBA" id="ARBA00023274"/>
    </source>
</evidence>
<feature type="domain" description="Septin-type G" evidence="11">
    <location>
        <begin position="170"/>
        <end position="416"/>
    </location>
</feature>
<keyword evidence="13" id="KW-1185">Reference proteome</keyword>
<dbReference type="Proteomes" id="UP000789901">
    <property type="component" value="Unassembled WGS sequence"/>
</dbReference>
<feature type="coiled-coil region" evidence="10">
    <location>
        <begin position="457"/>
        <end position="505"/>
    </location>
</feature>
<dbReference type="Pfam" id="PF00735">
    <property type="entry name" value="Septin"/>
    <property type="match status" value="2"/>
</dbReference>
<dbReference type="PANTHER" id="PTHR18884">
    <property type="entry name" value="SEPTIN"/>
    <property type="match status" value="1"/>
</dbReference>
<dbReference type="Gene3D" id="3.40.50.300">
    <property type="entry name" value="P-loop containing nucleotide triphosphate hydrolases"/>
    <property type="match status" value="1"/>
</dbReference>
<dbReference type="InterPro" id="IPR030379">
    <property type="entry name" value="G_SEPTIN_dom"/>
</dbReference>
<keyword evidence="7" id="KW-0687">Ribonucleoprotein</keyword>
<organism evidence="12 13">
    <name type="scientific">Gigaspora margarita</name>
    <dbReference type="NCBI Taxonomy" id="4874"/>
    <lineage>
        <taxon>Eukaryota</taxon>
        <taxon>Fungi</taxon>
        <taxon>Fungi incertae sedis</taxon>
        <taxon>Mucoromycota</taxon>
        <taxon>Glomeromycotina</taxon>
        <taxon>Glomeromycetes</taxon>
        <taxon>Diversisporales</taxon>
        <taxon>Gigasporaceae</taxon>
        <taxon>Gigaspora</taxon>
    </lineage>
</organism>
<evidence type="ECO:0000256" key="3">
    <source>
        <dbReference type="ARBA" id="ARBA00022741"/>
    </source>
</evidence>
<dbReference type="EMBL" id="CAJVQB010002913">
    <property type="protein sequence ID" value="CAG8591531.1"/>
    <property type="molecule type" value="Genomic_DNA"/>
</dbReference>
<evidence type="ECO:0000256" key="4">
    <source>
        <dbReference type="ARBA" id="ARBA00022980"/>
    </source>
</evidence>